<dbReference type="EMBL" id="JAKNSF020000032">
    <property type="protein sequence ID" value="KAK7728638.1"/>
    <property type="molecule type" value="Genomic_DNA"/>
</dbReference>
<feature type="domain" description="Calcineurin-like phosphoesterase" evidence="1">
    <location>
        <begin position="269"/>
        <end position="538"/>
    </location>
</feature>
<dbReference type="PANTHER" id="PTHR32440">
    <property type="entry name" value="PHOSPHATASE DCR2-RELATED-RELATED"/>
    <property type="match status" value="1"/>
</dbReference>
<organism evidence="3 4">
    <name type="scientific">Diaporthe eres</name>
    <name type="common">Phomopsis oblonga</name>
    <dbReference type="NCBI Taxonomy" id="83184"/>
    <lineage>
        <taxon>Eukaryota</taxon>
        <taxon>Fungi</taxon>
        <taxon>Dikarya</taxon>
        <taxon>Ascomycota</taxon>
        <taxon>Pezizomycotina</taxon>
        <taxon>Sordariomycetes</taxon>
        <taxon>Sordariomycetidae</taxon>
        <taxon>Diaporthales</taxon>
        <taxon>Diaporthaceae</taxon>
        <taxon>Diaporthe</taxon>
        <taxon>Diaporthe eres species complex</taxon>
    </lineage>
</organism>
<comment type="caution">
    <text evidence="3">The sequence shown here is derived from an EMBL/GenBank/DDBJ whole genome shotgun (WGS) entry which is preliminary data.</text>
</comment>
<dbReference type="InterPro" id="IPR015879">
    <property type="entry name" value="Ring_hydroxy_dOase_asu_C_dom"/>
</dbReference>
<protein>
    <recommendedName>
        <fullName evidence="5">Calcineurin-like phosphoesterase domain-containing protein</fullName>
    </recommendedName>
</protein>
<dbReference type="Pfam" id="PF00149">
    <property type="entry name" value="Metallophos"/>
    <property type="match status" value="1"/>
</dbReference>
<dbReference type="Proteomes" id="UP001430848">
    <property type="component" value="Unassembled WGS sequence"/>
</dbReference>
<dbReference type="CDD" id="cd07383">
    <property type="entry name" value="MPP_Dcr2"/>
    <property type="match status" value="1"/>
</dbReference>
<reference evidence="3 4" key="1">
    <citation type="submission" date="2024-02" db="EMBL/GenBank/DDBJ databases">
        <title>De novo assembly and annotation of 12 fungi associated with fruit tree decline syndrome in Ontario, Canada.</title>
        <authorList>
            <person name="Sulman M."/>
            <person name="Ellouze W."/>
            <person name="Ilyukhin E."/>
        </authorList>
    </citation>
    <scope>NUCLEOTIDE SEQUENCE [LARGE SCALE GENOMIC DNA]</scope>
    <source>
        <strain evidence="3 4">M169</strain>
    </source>
</reference>
<gene>
    <name evidence="3" type="ORF">SLS63_006499</name>
</gene>
<dbReference type="Gene3D" id="3.90.380.10">
    <property type="entry name" value="Naphthalene 1,2-dioxygenase Alpha Subunit, Chain A, domain 1"/>
    <property type="match status" value="2"/>
</dbReference>
<name>A0ABR1P7Q6_DIAER</name>
<evidence type="ECO:0000313" key="4">
    <source>
        <dbReference type="Proteomes" id="UP001430848"/>
    </source>
</evidence>
<dbReference type="InterPro" id="IPR029052">
    <property type="entry name" value="Metallo-depent_PP-like"/>
</dbReference>
<feature type="domain" description="Aromatic-ring-hydroxylating dioxygenase alpha subunit C-terminal" evidence="2">
    <location>
        <begin position="8"/>
        <end position="179"/>
    </location>
</feature>
<evidence type="ECO:0008006" key="5">
    <source>
        <dbReference type="Google" id="ProtNLM"/>
    </source>
</evidence>
<dbReference type="InterPro" id="IPR004843">
    <property type="entry name" value="Calcineurin-like_PHP"/>
</dbReference>
<proteinExistence type="predicted"/>
<evidence type="ECO:0000259" key="1">
    <source>
        <dbReference type="Pfam" id="PF00149"/>
    </source>
</evidence>
<evidence type="ECO:0000259" key="2">
    <source>
        <dbReference type="Pfam" id="PF00848"/>
    </source>
</evidence>
<accession>A0ABR1P7Q6</accession>
<dbReference type="SUPFAM" id="SSF56300">
    <property type="entry name" value="Metallo-dependent phosphatases"/>
    <property type="match status" value="1"/>
</dbReference>
<dbReference type="Pfam" id="PF00848">
    <property type="entry name" value="Ring_hydroxyl_A"/>
    <property type="match status" value="1"/>
</dbReference>
<dbReference type="SUPFAM" id="SSF55961">
    <property type="entry name" value="Bet v1-like"/>
    <property type="match status" value="1"/>
</dbReference>
<keyword evidence="4" id="KW-1185">Reference proteome</keyword>
<evidence type="ECO:0000313" key="3">
    <source>
        <dbReference type="EMBL" id="KAK7728638.1"/>
    </source>
</evidence>
<dbReference type="PANTHER" id="PTHR32440:SF11">
    <property type="entry name" value="METALLOPHOSPHOESTERASE DOMAIN-CONTAINING PROTEIN"/>
    <property type="match status" value="1"/>
</dbReference>
<sequence>MNKFNFVEEFDYDHEWDMDVDANWKGLIENYNECYHCPTSHPLIAGVSDVSKYRVEPNGDGILEHEIVNKDQEAKQFRRSITYFYPSTSVTITENMFYIQRMIPVTATTSKVENEVYRHKNATDEEFEKINAFYHQVLAEDKDLCDGSQRNINAGVYVNGEYHPEKEKGPLHFQATLRKDVTGHRKKEEERGGREIWPAVPQLTGETRTSKLDEEEEFCSKLEAESCFSSRPELVNMNFAPILVALCLAVLSTAWPSLHFTNNKTFHITIFEDLHFGEGPATDWGPSNDDKTLDLMRTVLANESPELVVLNGDLITGENTFKENATDYVDEIVAPLVEAGLPWASTYGSECVPLSPLAHVQVADDFRRLDHDSDVNLSREAMYAREKTYANSLTGCEVNQNGAGVSNYYLPVYPNDTSTTPAMLLWFFDSRGGRLQAQDGSAADQPDWVDSSVVSWFKETRDTLASTYGTSLPSLAFFHIPVSASAVFQPSAVNSNTSPGINAEGSFPGQGTANDGPFMQALLDTKNLTAAFSGHQHGNDWCFKWDKKLSGMKLTGDGLDLCFSRHTGRGIVLQMEQ</sequence>
<dbReference type="CDD" id="cd00680">
    <property type="entry name" value="RHO_alpha_C"/>
    <property type="match status" value="1"/>
</dbReference>